<accession>A0A7U4DMV4</accession>
<dbReference type="Proteomes" id="UP000006365">
    <property type="component" value="Chromosome"/>
</dbReference>
<keyword evidence="2" id="KW-1185">Reference proteome</keyword>
<protein>
    <recommendedName>
        <fullName evidence="3">HTH cro/C1-type domain-containing protein</fullName>
    </recommendedName>
</protein>
<proteinExistence type="predicted"/>
<dbReference type="RefSeq" id="WP_015722909.1">
    <property type="nucleotide sequence ID" value="NC_014972.1"/>
</dbReference>
<dbReference type="Gene3D" id="1.10.260.40">
    <property type="entry name" value="lambda repressor-like DNA-binding domains"/>
    <property type="match status" value="1"/>
</dbReference>
<evidence type="ECO:0008006" key="3">
    <source>
        <dbReference type="Google" id="ProtNLM"/>
    </source>
</evidence>
<gene>
    <name evidence="1" type="ordered locus">Despr_0172</name>
</gene>
<evidence type="ECO:0000313" key="2">
    <source>
        <dbReference type="Proteomes" id="UP000006365"/>
    </source>
</evidence>
<organism evidence="1 2">
    <name type="scientific">Desulfobulbus propionicus (strain ATCC 33891 / DSM 2032 / VKM B-1956 / 1pr3)</name>
    <dbReference type="NCBI Taxonomy" id="577650"/>
    <lineage>
        <taxon>Bacteria</taxon>
        <taxon>Pseudomonadati</taxon>
        <taxon>Thermodesulfobacteriota</taxon>
        <taxon>Desulfobulbia</taxon>
        <taxon>Desulfobulbales</taxon>
        <taxon>Desulfobulbaceae</taxon>
        <taxon>Desulfobulbus</taxon>
    </lineage>
</organism>
<dbReference type="GO" id="GO:0003677">
    <property type="term" value="F:DNA binding"/>
    <property type="evidence" value="ECO:0007669"/>
    <property type="project" value="InterPro"/>
</dbReference>
<name>A0A7U4DMV4_DESPD</name>
<dbReference type="KEGG" id="dpr:Despr_0172"/>
<dbReference type="EMBL" id="CP002364">
    <property type="protein sequence ID" value="ADW16361.1"/>
    <property type="molecule type" value="Genomic_DNA"/>
</dbReference>
<sequence length="79" mass="9108">MKPIKKRFTQKEIARQAQIGPDFLSHIIHGDRPCPRKVAVRLEAVTGISRVTWVWGTPEEIRHAVQQVCAHDSRHVHHD</sequence>
<dbReference type="InterPro" id="IPR001387">
    <property type="entry name" value="Cro/C1-type_HTH"/>
</dbReference>
<dbReference type="CDD" id="cd00093">
    <property type="entry name" value="HTH_XRE"/>
    <property type="match status" value="1"/>
</dbReference>
<dbReference type="SUPFAM" id="SSF47413">
    <property type="entry name" value="lambda repressor-like DNA-binding domains"/>
    <property type="match status" value="1"/>
</dbReference>
<evidence type="ECO:0000313" key="1">
    <source>
        <dbReference type="EMBL" id="ADW16361.1"/>
    </source>
</evidence>
<dbReference type="InterPro" id="IPR010982">
    <property type="entry name" value="Lambda_DNA-bd_dom_sf"/>
</dbReference>
<reference evidence="1 2" key="1">
    <citation type="journal article" date="2011" name="Stand. Genomic Sci.">
        <title>Complete genome sequence of Desulfobulbus propionicus type strain (1pr3).</title>
        <authorList>
            <person name="Pagani I."/>
            <person name="Lapidus A."/>
            <person name="Nolan M."/>
            <person name="Lucas S."/>
            <person name="Hammon N."/>
            <person name="Deshpande S."/>
            <person name="Cheng J.F."/>
            <person name="Chertkov O."/>
            <person name="Davenport K."/>
            <person name="Tapia R."/>
            <person name="Han C."/>
            <person name="Goodwin L."/>
            <person name="Pitluck S."/>
            <person name="Liolios K."/>
            <person name="Mavromatis K."/>
            <person name="Ivanova N."/>
            <person name="Mikhailova N."/>
            <person name="Pati A."/>
            <person name="Chen A."/>
            <person name="Palaniappan K."/>
            <person name="Land M."/>
            <person name="Hauser L."/>
            <person name="Chang Y.J."/>
            <person name="Jeffries C.D."/>
            <person name="Detter J.C."/>
            <person name="Brambilla E."/>
            <person name="Kannan K.P."/>
            <person name="Djao O.D."/>
            <person name="Rohde M."/>
            <person name="Pukall R."/>
            <person name="Spring S."/>
            <person name="Goker M."/>
            <person name="Sikorski J."/>
            <person name="Woyke T."/>
            <person name="Bristow J."/>
            <person name="Eisen J.A."/>
            <person name="Markowitz V."/>
            <person name="Hugenholtz P."/>
            <person name="Kyrpides N.C."/>
            <person name="Klenk H.P."/>
        </authorList>
    </citation>
    <scope>NUCLEOTIDE SEQUENCE [LARGE SCALE GENOMIC DNA]</scope>
    <source>
        <strain evidence="2">ATCC 33891 / DSM 2032 / 1pr3</strain>
    </source>
</reference>
<dbReference type="AlphaFoldDB" id="A0A7U4DMV4"/>